<dbReference type="RefSeq" id="WP_317548248.1">
    <property type="nucleotide sequence ID" value="NZ_JAWLKE010000003.1"/>
</dbReference>
<sequence length="91" mass="9546">MTSSHISTSAATSCGASERPDAISVDAYRALSPEAKAARRAAIAALPPEEDDDGPGPAMSVDAYRALSPAAKAARRAEFDAWEKRQTAVER</sequence>
<name>A0ABU4AXD0_9NOCA</name>
<organism evidence="1 2">
    <name type="scientific">Rhodococcus cercidiphylli</name>
    <dbReference type="NCBI Taxonomy" id="489916"/>
    <lineage>
        <taxon>Bacteria</taxon>
        <taxon>Bacillati</taxon>
        <taxon>Actinomycetota</taxon>
        <taxon>Actinomycetes</taxon>
        <taxon>Mycobacteriales</taxon>
        <taxon>Nocardiaceae</taxon>
        <taxon>Rhodococcus</taxon>
    </lineage>
</organism>
<dbReference type="EMBL" id="JAWLKE010000003">
    <property type="protein sequence ID" value="MDV6230876.1"/>
    <property type="molecule type" value="Genomic_DNA"/>
</dbReference>
<proteinExistence type="predicted"/>
<reference evidence="1 2" key="1">
    <citation type="submission" date="2023-10" db="EMBL/GenBank/DDBJ databases">
        <title>Development of a sustainable strategy for remediation of hydrocarbon-contaminated territories based on the waste exchange concept.</title>
        <authorList>
            <person name="Krivoruchko A."/>
        </authorList>
    </citation>
    <scope>NUCLEOTIDE SEQUENCE [LARGE SCALE GENOMIC DNA]</scope>
    <source>
        <strain evidence="1 2">IEGM 1322</strain>
    </source>
</reference>
<keyword evidence="2" id="KW-1185">Reference proteome</keyword>
<accession>A0ABU4AXD0</accession>
<dbReference type="Proteomes" id="UP001185899">
    <property type="component" value="Unassembled WGS sequence"/>
</dbReference>
<comment type="caution">
    <text evidence="1">The sequence shown here is derived from an EMBL/GenBank/DDBJ whole genome shotgun (WGS) entry which is preliminary data.</text>
</comment>
<evidence type="ECO:0000313" key="1">
    <source>
        <dbReference type="EMBL" id="MDV6230876.1"/>
    </source>
</evidence>
<evidence type="ECO:0000313" key="2">
    <source>
        <dbReference type="Proteomes" id="UP001185899"/>
    </source>
</evidence>
<gene>
    <name evidence="1" type="ORF">R3P95_09970</name>
</gene>
<protein>
    <submittedName>
        <fullName evidence="1">Uncharacterized protein</fullName>
    </submittedName>
</protein>